<protein>
    <submittedName>
        <fullName evidence="1">Uncharacterized protein</fullName>
    </submittedName>
</protein>
<sequence length="120" mass="13448">MKTIFTVEHRDGQHPLVGFTDAEGYVLPPRPVSSIEFEFDDRFTVRGIEEVVKREQAEPEATEDPIDLHTRIREMLETAAAAYRLSRDIGGDGKDAARMARTADDLHAEARRLAGLQEAV</sequence>
<dbReference type="EMBL" id="FWXR01000001">
    <property type="protein sequence ID" value="SMC32376.1"/>
    <property type="molecule type" value="Genomic_DNA"/>
</dbReference>
<dbReference type="Proteomes" id="UP000192656">
    <property type="component" value="Unassembled WGS sequence"/>
</dbReference>
<evidence type="ECO:0000313" key="2">
    <source>
        <dbReference type="Proteomes" id="UP000192656"/>
    </source>
</evidence>
<gene>
    <name evidence="1" type="ORF">SAMN06297251_10123</name>
</gene>
<dbReference type="AlphaFoldDB" id="A0A1W1Y898"/>
<accession>A0A1W1Y898</accession>
<reference evidence="1 2" key="1">
    <citation type="submission" date="2017-04" db="EMBL/GenBank/DDBJ databases">
        <authorList>
            <person name="Afonso C.L."/>
            <person name="Miller P.J."/>
            <person name="Scott M.A."/>
            <person name="Spackman E."/>
            <person name="Goraichik I."/>
            <person name="Dimitrov K.M."/>
            <person name="Suarez D.L."/>
            <person name="Swayne D.E."/>
        </authorList>
    </citation>
    <scope>NUCLEOTIDE SEQUENCE [LARGE SCALE GENOMIC DNA]</scope>
    <source>
        <strain evidence="1 2">CGMCC 1.10972</strain>
    </source>
</reference>
<evidence type="ECO:0000313" key="1">
    <source>
        <dbReference type="EMBL" id="SMC32376.1"/>
    </source>
</evidence>
<proteinExistence type="predicted"/>
<organism evidence="1 2">
    <name type="scientific">Fulvimarina manganoxydans</name>
    <dbReference type="NCBI Taxonomy" id="937218"/>
    <lineage>
        <taxon>Bacteria</taxon>
        <taxon>Pseudomonadati</taxon>
        <taxon>Pseudomonadota</taxon>
        <taxon>Alphaproteobacteria</taxon>
        <taxon>Hyphomicrobiales</taxon>
        <taxon>Aurantimonadaceae</taxon>
        <taxon>Fulvimarina</taxon>
    </lineage>
</organism>
<keyword evidence="2" id="KW-1185">Reference proteome</keyword>
<name>A0A1W1Y898_9HYPH</name>
<dbReference type="RefSeq" id="WP_084407761.1">
    <property type="nucleotide sequence ID" value="NZ_FWXR01000001.1"/>
</dbReference>
<dbReference type="STRING" id="937218.SAMN06297251_10123"/>